<proteinExistence type="predicted"/>
<feature type="compositionally biased region" description="Basic and acidic residues" evidence="1">
    <location>
        <begin position="760"/>
        <end position="770"/>
    </location>
</feature>
<sequence length="1482" mass="164757">MLPPLADYVELPTIYQACSTVRRARIFFFGKRFNSIIAIQPGEVPMDVASTAYDNDRFGCQVLPAVPFDRTLRTLMFLSVPFFPSGNQRIYFCLFEIGFSGVDDGIVVPFLPYPSWEGIWSYLQIAYGYVKPVSSRFRIEVGECTFEECDDISWIPNCCLARITSHEDSPQIALPPWHGSDLRWPRTEELFVRLYQCEAMMQKIALCRSRQRCAACGRTKNPNFDCIAYMTKAKQGSLGEACGVQCADISHVVRVNKGSSTLSHEISVPLCIHPMLITLFLGAVHANGHEHVNFELLPGSTIEKPIWKEAATVGGFSVIQGLSGDPPPVKDNAPEHSSDYLGGSLPLDIMRDLTLFYFSPSHLQVLAATCPTLRDIVRDVRRWRNRVIYLDDAEFHDRSVLNSILPVCSIASAVTVRCRQLCLFTTMPNNVYVSAPLERIHIPPGAGTTMCGFRSAGPLMGRAIFDVVLPPSVCGLYLGVREWRGALYRDIGNVPPRADSFFSALTVLRQENAPYLPADTHDGCSVPPQSSLTSKSHMVVDRNTVDMLHQRQDVILYHYIHAHAQKLASEQRPSIDVSFATGWWERPLPDLVGSVLGLTKPRHPIFVLPAVTTLIHSYAQEFEPDVAIEKMKSSRNWPRPEYMISEYNVGIIRALLSACSQDVVGSLMEMLENAATTKEQLCQEGIVSTLMSGRRPERIASKTSGPDLEQFESDQDEQHEPDIENDPALLPSVDGKHAKQSESAARELPSTIPFDVVLPSKRESQPDSHAIRPLRPTGTITDLVEAVEDEEEEVPQASSVLDAYEPDVRQGNYIRVHTDSSLNTLTARFPNASENLRRIIFVAASMASGRIPEKPMLADVAALAWMIEGGRHIRVHKGFLYIYNDDGSFLPFTGIPSQAVLHRVSFFFNVLEGVFRRLRDTVRKEADALANAIMADRQNFASDDDFFASCTSAAARRPGNIDVDARLDNPEGEDGDLDHMQENNNGGSSSSWTQAIKESLNKLNSHENTINKLAAVSEPVRRQKRRLMGKTSEEKQLADDASPTRVSKEVQYHYSNDLQFSVRARRYSEAYAAQSMSRRLQSQVVEGHTVDLDICNCCVSIVHQVIAKLQPTPALPTDLQTFLDDLARSRQTVIRRLGLTTSQGKQLINKMLNGGAAPDSLKDNEDIKKLQRLSLYLRWIACNVLHADYLSLADVASKTYPSATIFSLMWTCIEDWILDVWTSHISHARPAHISLHFDGVRVSADVAPDLGEFIDGCRKHILDVTGFDVEIARKQPQTVFQCIRDAVKSDAGARQVPDLLCREGHCIPCAMWHAFGGIRSGVETLVKKMQEEATEHQPRYLKYGALADDLGISLCSCAGLPPDHVKTFLLHAENNGRPHCVAAQMNTDGSQVSVFDGSKLYKLGIEDFKNAVSAGTDTSTVACFWQKKHQDKQEMQVVLLQLEAGASSDDESCSQHSESNSQTRSATFWVEEDGLASQELGS</sequence>
<dbReference type="OrthoDB" id="430896at2759"/>
<gene>
    <name evidence="2" type="ORF">SNAT2548_LOCUS30575</name>
</gene>
<feature type="compositionally biased region" description="Polar residues" evidence="1">
    <location>
        <begin position="1454"/>
        <end position="1466"/>
    </location>
</feature>
<name>A0A812TZS9_9DINO</name>
<reference evidence="2" key="1">
    <citation type="submission" date="2021-02" db="EMBL/GenBank/DDBJ databases">
        <authorList>
            <person name="Dougan E. K."/>
            <person name="Rhodes N."/>
            <person name="Thang M."/>
            <person name="Chan C."/>
        </authorList>
    </citation>
    <scope>NUCLEOTIDE SEQUENCE</scope>
</reference>
<keyword evidence="3" id="KW-1185">Reference proteome</keyword>
<organism evidence="2 3">
    <name type="scientific">Symbiodinium natans</name>
    <dbReference type="NCBI Taxonomy" id="878477"/>
    <lineage>
        <taxon>Eukaryota</taxon>
        <taxon>Sar</taxon>
        <taxon>Alveolata</taxon>
        <taxon>Dinophyceae</taxon>
        <taxon>Suessiales</taxon>
        <taxon>Symbiodiniaceae</taxon>
        <taxon>Symbiodinium</taxon>
    </lineage>
</organism>
<dbReference type="Proteomes" id="UP000604046">
    <property type="component" value="Unassembled WGS sequence"/>
</dbReference>
<accession>A0A812TZS9</accession>
<dbReference type="EMBL" id="CAJNDS010002612">
    <property type="protein sequence ID" value="CAE7544956.1"/>
    <property type="molecule type" value="Genomic_DNA"/>
</dbReference>
<evidence type="ECO:0000313" key="3">
    <source>
        <dbReference type="Proteomes" id="UP000604046"/>
    </source>
</evidence>
<protein>
    <recommendedName>
        <fullName evidence="4">F-box domain-containing protein</fullName>
    </recommendedName>
</protein>
<feature type="compositionally biased region" description="Polar residues" evidence="1">
    <location>
        <begin position="982"/>
        <end position="992"/>
    </location>
</feature>
<evidence type="ECO:0008006" key="4">
    <source>
        <dbReference type="Google" id="ProtNLM"/>
    </source>
</evidence>
<feature type="region of interest" description="Disordered" evidence="1">
    <location>
        <begin position="1449"/>
        <end position="1482"/>
    </location>
</feature>
<comment type="caution">
    <text evidence="2">The sequence shown here is derived from an EMBL/GenBank/DDBJ whole genome shotgun (WGS) entry which is preliminary data.</text>
</comment>
<feature type="region of interest" description="Disordered" evidence="1">
    <location>
        <begin position="962"/>
        <end position="992"/>
    </location>
</feature>
<evidence type="ECO:0000256" key="1">
    <source>
        <dbReference type="SAM" id="MobiDB-lite"/>
    </source>
</evidence>
<evidence type="ECO:0000313" key="2">
    <source>
        <dbReference type="EMBL" id="CAE7544956.1"/>
    </source>
</evidence>
<feature type="region of interest" description="Disordered" evidence="1">
    <location>
        <begin position="693"/>
        <end position="775"/>
    </location>
</feature>